<proteinExistence type="predicted"/>
<protein>
    <submittedName>
        <fullName evidence="10">ABC transporter ATP-binding protein</fullName>
    </submittedName>
</protein>
<dbReference type="EMBL" id="CP141614">
    <property type="protein sequence ID" value="WRP14865.1"/>
    <property type="molecule type" value="Genomic_DNA"/>
</dbReference>
<feature type="transmembrane region" description="Helical" evidence="7">
    <location>
        <begin position="246"/>
        <end position="267"/>
    </location>
</feature>
<keyword evidence="5 7" id="KW-1133">Transmembrane helix</keyword>
<dbReference type="InterPro" id="IPR003439">
    <property type="entry name" value="ABC_transporter-like_ATP-bd"/>
</dbReference>
<keyword evidence="11" id="KW-1185">Reference proteome</keyword>
<sequence>MRALTGGSLLWREIRRQGMPLAGGTICLLLTVAGTLLLPLVVGRGLFDQVLGAKDLRGLGTVLLLTAVIYVVKGVAQFGATYLMAYAGQRAVADLRARLHDHLQRLSVGYLQRRRVGEQVSRITSDLTLIQTALTPGLSDLVQNLALLVGTTAVVFYVRWRLALVAFLVLPLAGLAVEGYGRLIRRYTREAQERVADVAGILHESLSAIRVVKAFTLEEQQRQRFRLSNEQHFNAAMKSVQMMATAFPVVELLMLASMATVVYVGVLDVVSGHLTTGELVAFLSYLGLVSGPVASIGRVYTQMQQGVAAADRAAEILRQSPEAPDLPGAVELSPQQVRGAVGFHGVSFRYEDAEVEALHDIELEVEPGQVVAIVGPSGAGKTTLVSLLPRFFDPTEGRVTLDGRDLRTIRLSSLRRLVAVVPQETVLFRLTIAENIAVGCPGASRRKIEEAARMANAAAFIERLPKGYDTLLGDLGVGLSGGERQRLAIARAMLRDPRVLILDEATSALDAESEALVQEALVRLMQGRTTFIVAHRLSTIARADLIVVMDGGRIVEAGTHEELMRLGGRYARLYRLQAVPA</sequence>
<keyword evidence="2 7" id="KW-0812">Transmembrane</keyword>
<feature type="transmembrane region" description="Helical" evidence="7">
    <location>
        <begin position="279"/>
        <end position="300"/>
    </location>
</feature>
<evidence type="ECO:0000259" key="8">
    <source>
        <dbReference type="PROSITE" id="PS50893"/>
    </source>
</evidence>
<dbReference type="InterPro" id="IPR017871">
    <property type="entry name" value="ABC_transporter-like_CS"/>
</dbReference>
<feature type="domain" description="ABC transmembrane type-1" evidence="9">
    <location>
        <begin position="22"/>
        <end position="305"/>
    </location>
</feature>
<dbReference type="RefSeq" id="WP_324669251.1">
    <property type="nucleotide sequence ID" value="NZ_CP141614.1"/>
</dbReference>
<dbReference type="SUPFAM" id="SSF52540">
    <property type="entry name" value="P-loop containing nucleoside triphosphate hydrolases"/>
    <property type="match status" value="1"/>
</dbReference>
<dbReference type="InterPro" id="IPR039421">
    <property type="entry name" value="Type_1_exporter"/>
</dbReference>
<keyword evidence="6 7" id="KW-0472">Membrane</keyword>
<dbReference type="SUPFAM" id="SSF90123">
    <property type="entry name" value="ABC transporter transmembrane region"/>
    <property type="match status" value="1"/>
</dbReference>
<keyword evidence="3" id="KW-0547">Nucleotide-binding</keyword>
<evidence type="ECO:0000256" key="7">
    <source>
        <dbReference type="SAM" id="Phobius"/>
    </source>
</evidence>
<evidence type="ECO:0000313" key="10">
    <source>
        <dbReference type="EMBL" id="WRP14865.1"/>
    </source>
</evidence>
<feature type="domain" description="ABC transporter" evidence="8">
    <location>
        <begin position="341"/>
        <end position="576"/>
    </location>
</feature>
<feature type="transmembrane region" description="Helical" evidence="7">
    <location>
        <begin position="62"/>
        <end position="88"/>
    </location>
</feature>
<evidence type="ECO:0000256" key="3">
    <source>
        <dbReference type="ARBA" id="ARBA00022741"/>
    </source>
</evidence>
<dbReference type="InterPro" id="IPR027417">
    <property type="entry name" value="P-loop_NTPase"/>
</dbReference>
<dbReference type="InterPro" id="IPR003593">
    <property type="entry name" value="AAA+_ATPase"/>
</dbReference>
<name>A0ABZ1BQI2_9FIRM</name>
<dbReference type="PANTHER" id="PTHR43394">
    <property type="entry name" value="ATP-DEPENDENT PERMEASE MDL1, MITOCHONDRIAL"/>
    <property type="match status" value="1"/>
</dbReference>
<accession>A0ABZ1BQI2</accession>
<comment type="subcellular location">
    <subcellularLocation>
        <location evidence="1">Cell membrane</location>
        <topology evidence="1">Multi-pass membrane protein</topology>
    </subcellularLocation>
</comment>
<dbReference type="CDD" id="cd18552">
    <property type="entry name" value="ABC_6TM_MsbA_like"/>
    <property type="match status" value="1"/>
</dbReference>
<feature type="transmembrane region" description="Helical" evidence="7">
    <location>
        <begin position="164"/>
        <end position="184"/>
    </location>
</feature>
<dbReference type="PROSITE" id="PS50893">
    <property type="entry name" value="ABC_TRANSPORTER_2"/>
    <property type="match status" value="1"/>
</dbReference>
<evidence type="ECO:0000256" key="4">
    <source>
        <dbReference type="ARBA" id="ARBA00022840"/>
    </source>
</evidence>
<dbReference type="PROSITE" id="PS50929">
    <property type="entry name" value="ABC_TM1F"/>
    <property type="match status" value="1"/>
</dbReference>
<evidence type="ECO:0000256" key="6">
    <source>
        <dbReference type="ARBA" id="ARBA00023136"/>
    </source>
</evidence>
<evidence type="ECO:0000313" key="11">
    <source>
        <dbReference type="Proteomes" id="UP001333102"/>
    </source>
</evidence>
<evidence type="ECO:0000256" key="2">
    <source>
        <dbReference type="ARBA" id="ARBA00022692"/>
    </source>
</evidence>
<reference evidence="11" key="1">
    <citation type="submission" date="2023-12" db="EMBL/GenBank/DDBJ databases">
        <title>Novel isolates from deep terrestrial aquifers shed light on the physiology and ecology of the class Limnochordia.</title>
        <authorList>
            <person name="Karnachuk O.V."/>
            <person name="Lukina A.P."/>
            <person name="Avakyan M.R."/>
            <person name="Kadnikov V."/>
            <person name="Begmatov S."/>
            <person name="Beletsky A.V."/>
            <person name="Mardanov A.V."/>
            <person name="Ravin N.V."/>
        </authorList>
    </citation>
    <scope>NUCLEOTIDE SEQUENCE [LARGE SCALE GENOMIC DNA]</scope>
    <source>
        <strain evidence="11">LN</strain>
    </source>
</reference>
<dbReference type="PROSITE" id="PS00211">
    <property type="entry name" value="ABC_TRANSPORTER_1"/>
    <property type="match status" value="1"/>
</dbReference>
<organism evidence="10 11">
    <name type="scientific">Geochorda subterranea</name>
    <dbReference type="NCBI Taxonomy" id="3109564"/>
    <lineage>
        <taxon>Bacteria</taxon>
        <taxon>Bacillati</taxon>
        <taxon>Bacillota</taxon>
        <taxon>Limnochordia</taxon>
        <taxon>Limnochordales</taxon>
        <taxon>Geochordaceae</taxon>
        <taxon>Geochorda</taxon>
    </lineage>
</organism>
<dbReference type="Pfam" id="PF00005">
    <property type="entry name" value="ABC_tran"/>
    <property type="match status" value="1"/>
</dbReference>
<keyword evidence="4 10" id="KW-0067">ATP-binding</keyword>
<dbReference type="PANTHER" id="PTHR43394:SF1">
    <property type="entry name" value="ATP-BINDING CASSETTE SUB-FAMILY B MEMBER 10, MITOCHONDRIAL"/>
    <property type="match status" value="1"/>
</dbReference>
<evidence type="ECO:0000256" key="1">
    <source>
        <dbReference type="ARBA" id="ARBA00004651"/>
    </source>
</evidence>
<dbReference type="Gene3D" id="1.20.1560.10">
    <property type="entry name" value="ABC transporter type 1, transmembrane domain"/>
    <property type="match status" value="1"/>
</dbReference>
<dbReference type="Proteomes" id="UP001333102">
    <property type="component" value="Chromosome"/>
</dbReference>
<feature type="transmembrane region" description="Helical" evidence="7">
    <location>
        <begin position="141"/>
        <end position="158"/>
    </location>
</feature>
<gene>
    <name evidence="10" type="ORF">VLY81_01450</name>
</gene>
<dbReference type="InterPro" id="IPR011527">
    <property type="entry name" value="ABC1_TM_dom"/>
</dbReference>
<dbReference type="GO" id="GO:0005524">
    <property type="term" value="F:ATP binding"/>
    <property type="evidence" value="ECO:0007669"/>
    <property type="project" value="UniProtKB-KW"/>
</dbReference>
<feature type="transmembrane region" description="Helical" evidence="7">
    <location>
        <begin position="21"/>
        <end position="42"/>
    </location>
</feature>
<evidence type="ECO:0000256" key="5">
    <source>
        <dbReference type="ARBA" id="ARBA00022989"/>
    </source>
</evidence>
<dbReference type="Pfam" id="PF00664">
    <property type="entry name" value="ABC_membrane"/>
    <property type="match status" value="1"/>
</dbReference>
<dbReference type="Gene3D" id="3.40.50.300">
    <property type="entry name" value="P-loop containing nucleotide triphosphate hydrolases"/>
    <property type="match status" value="1"/>
</dbReference>
<dbReference type="InterPro" id="IPR036640">
    <property type="entry name" value="ABC1_TM_sf"/>
</dbReference>
<dbReference type="SMART" id="SM00382">
    <property type="entry name" value="AAA"/>
    <property type="match status" value="1"/>
</dbReference>
<evidence type="ECO:0000259" key="9">
    <source>
        <dbReference type="PROSITE" id="PS50929"/>
    </source>
</evidence>